<dbReference type="CDD" id="cd06682">
    <property type="entry name" value="PDZ5_GRIP1-2-like"/>
    <property type="match status" value="1"/>
</dbReference>
<keyword evidence="2" id="KW-0963">Cytoplasm</keyword>
<evidence type="ECO:0000256" key="1">
    <source>
        <dbReference type="ARBA" id="ARBA00004496"/>
    </source>
</evidence>
<feature type="transmembrane region" description="Helical" evidence="5">
    <location>
        <begin position="766"/>
        <end position="785"/>
    </location>
</feature>
<dbReference type="Proteomes" id="UP000265180">
    <property type="component" value="Chromosome 7"/>
</dbReference>
<feature type="region of interest" description="Disordered" evidence="4">
    <location>
        <begin position="353"/>
        <end position="404"/>
    </location>
</feature>
<dbReference type="FunFam" id="2.30.42.10:FF:000022">
    <property type="entry name" value="Glutamate receptor interacting protein 1"/>
    <property type="match status" value="1"/>
</dbReference>
<dbReference type="CDD" id="cd06685">
    <property type="entry name" value="PDZ7_GRIP1-2-like"/>
    <property type="match status" value="1"/>
</dbReference>
<feature type="domain" description="PDZ" evidence="6">
    <location>
        <begin position="811"/>
        <end position="893"/>
    </location>
</feature>
<feature type="compositionally biased region" description="Basic residues" evidence="4">
    <location>
        <begin position="382"/>
        <end position="392"/>
    </location>
</feature>
<reference evidence="7 8" key="2">
    <citation type="submission" date="2017-04" db="EMBL/GenBank/DDBJ databases">
        <title>CpG methylation of centromeres and impact of large insertions on vertebrate speciation.</title>
        <authorList>
            <person name="Ichikawa K."/>
            <person name="Yoshimura J."/>
            <person name="Morishita S."/>
        </authorList>
    </citation>
    <scope>NUCLEOTIDE SEQUENCE</scope>
    <source>
        <strain evidence="7 8">HNI</strain>
    </source>
</reference>
<reference evidence="7" key="3">
    <citation type="submission" date="2025-08" db="UniProtKB">
        <authorList>
            <consortium name="Ensembl"/>
        </authorList>
    </citation>
    <scope>IDENTIFICATION</scope>
    <source>
        <strain evidence="7">HNI</strain>
    </source>
</reference>
<dbReference type="FunFam" id="2.30.42.10:FF:000023">
    <property type="entry name" value="Glutamate receptor interacting protein 1"/>
    <property type="match status" value="1"/>
</dbReference>
<dbReference type="InterPro" id="IPR001478">
    <property type="entry name" value="PDZ"/>
</dbReference>
<dbReference type="Ensembl" id="ENSORLT00020014757.1">
    <property type="protein sequence ID" value="ENSORLP00020021366.1"/>
    <property type="gene ID" value="ENSORLG00020022273.1"/>
</dbReference>
<feature type="domain" description="PDZ" evidence="6">
    <location>
        <begin position="24"/>
        <end position="107"/>
    </location>
</feature>
<dbReference type="CDD" id="cd06686">
    <property type="entry name" value="PDZ4_GRIP1-2-like"/>
    <property type="match status" value="1"/>
</dbReference>
<dbReference type="FunFam" id="2.30.42.10:FF:000031">
    <property type="entry name" value="Glutamate receptor interacting protein 1"/>
    <property type="match status" value="1"/>
</dbReference>
<dbReference type="CDD" id="cd06687">
    <property type="entry name" value="PDZ1_GRIP1-2-like"/>
    <property type="match status" value="1"/>
</dbReference>
<dbReference type="GO" id="GO:0005737">
    <property type="term" value="C:cytoplasm"/>
    <property type="evidence" value="ECO:0007669"/>
    <property type="project" value="UniProtKB-SubCell"/>
</dbReference>
<feature type="domain" description="PDZ" evidence="6">
    <location>
        <begin position="517"/>
        <end position="600"/>
    </location>
</feature>
<name>A0A3P9LKV3_ORYLA</name>
<dbReference type="InterPro" id="IPR041489">
    <property type="entry name" value="PDZ_6"/>
</dbReference>
<dbReference type="InterPro" id="IPR036034">
    <property type="entry name" value="PDZ_sf"/>
</dbReference>
<keyword evidence="5" id="KW-0472">Membrane</keyword>
<reference evidence="7" key="4">
    <citation type="submission" date="2025-09" db="UniProtKB">
        <authorList>
            <consortium name="Ensembl"/>
        </authorList>
    </citation>
    <scope>IDENTIFICATION</scope>
    <source>
        <strain evidence="7">HNI</strain>
    </source>
</reference>
<organism evidence="7 8">
    <name type="scientific">Oryzias latipes</name>
    <name type="common">Japanese rice fish</name>
    <name type="synonym">Japanese killifish</name>
    <dbReference type="NCBI Taxonomy" id="8090"/>
    <lineage>
        <taxon>Eukaryota</taxon>
        <taxon>Metazoa</taxon>
        <taxon>Chordata</taxon>
        <taxon>Craniata</taxon>
        <taxon>Vertebrata</taxon>
        <taxon>Euteleostomi</taxon>
        <taxon>Actinopterygii</taxon>
        <taxon>Neopterygii</taxon>
        <taxon>Teleostei</taxon>
        <taxon>Neoteleostei</taxon>
        <taxon>Acanthomorphata</taxon>
        <taxon>Ovalentaria</taxon>
        <taxon>Atherinomorphae</taxon>
        <taxon>Beloniformes</taxon>
        <taxon>Adrianichthyidae</taxon>
        <taxon>Oryziinae</taxon>
        <taxon>Oryzias</taxon>
    </lineage>
</organism>
<feature type="compositionally biased region" description="Low complexity" evidence="4">
    <location>
        <begin position="353"/>
        <end position="363"/>
    </location>
</feature>
<dbReference type="Gene3D" id="2.30.42.10">
    <property type="match status" value="7"/>
</dbReference>
<evidence type="ECO:0000256" key="3">
    <source>
        <dbReference type="ARBA" id="ARBA00022737"/>
    </source>
</evidence>
<feature type="domain" description="PDZ" evidence="6">
    <location>
        <begin position="219"/>
        <end position="303"/>
    </location>
</feature>
<keyword evidence="5" id="KW-0812">Transmembrane</keyword>
<dbReference type="PANTHER" id="PTHR46227:SF5">
    <property type="entry name" value="GLUTAMATE RECEPTOR INTERACTING PROTEIN 2 ISOFORM X1"/>
    <property type="match status" value="1"/>
</dbReference>
<evidence type="ECO:0000259" key="6">
    <source>
        <dbReference type="PROSITE" id="PS50106"/>
    </source>
</evidence>
<reference key="1">
    <citation type="journal article" date="2007" name="Nature">
        <title>The medaka draft genome and insights into vertebrate genome evolution.</title>
        <authorList>
            <person name="Kasahara M."/>
            <person name="Naruse K."/>
            <person name="Sasaki S."/>
            <person name="Nakatani Y."/>
            <person name="Qu W."/>
            <person name="Ahsan B."/>
            <person name="Yamada T."/>
            <person name="Nagayasu Y."/>
            <person name="Doi K."/>
            <person name="Kasai Y."/>
            <person name="Jindo T."/>
            <person name="Kobayashi D."/>
            <person name="Shimada A."/>
            <person name="Toyoda A."/>
            <person name="Kuroki Y."/>
            <person name="Fujiyama A."/>
            <person name="Sasaki T."/>
            <person name="Shimizu A."/>
            <person name="Asakawa S."/>
            <person name="Shimizu N."/>
            <person name="Hashimoto S."/>
            <person name="Yang J."/>
            <person name="Lee Y."/>
            <person name="Matsushima K."/>
            <person name="Sugano S."/>
            <person name="Sakaizumi M."/>
            <person name="Narita T."/>
            <person name="Ohishi K."/>
            <person name="Haga S."/>
            <person name="Ohta F."/>
            <person name="Nomoto H."/>
            <person name="Nogata K."/>
            <person name="Morishita T."/>
            <person name="Endo T."/>
            <person name="Shin-I T."/>
            <person name="Takeda H."/>
            <person name="Morishita S."/>
            <person name="Kohara Y."/>
        </authorList>
    </citation>
    <scope>NUCLEOTIDE SEQUENCE [LARGE SCALE GENOMIC DNA]</scope>
    <source>
        <strain>Hd-rR</strain>
    </source>
</reference>
<dbReference type="Pfam" id="PF17820">
    <property type="entry name" value="PDZ_6"/>
    <property type="match status" value="1"/>
</dbReference>
<sequence length="925" mass="100219">MLKLTMSLWLRLCVPAEEYRGVTTVELMKREGSSLGLTISGGSDKDGKPRVSNLRPGGLAARSDQLNVGDYIKSVNGINLSKLRHDEIISLLKNIGERVVLEVEYELQLPNPKPFITKTIEVCLHKEGNSFGFVMRGGFHEDWRRSRPLIVTSVRPGGPADREGTLKAGDRVLSIDGMPLNRERHADALTMLMQSGQEALFLIEYDVSVMVQQASGPLLVEIVKGSSASLGISLTTATYKNKQVIVIDKIKPASVVERCGALHVGDILLCIDGTGTEHCSLMEATQLLANTSEAVKLEILPAHQSRLPIRAQEADVTCCSSVDVSCSPSSIPLKWMSVFLSALAGGGFSPSSTATSGFSSQGSNTLPCPIPPITPTSPRSSTGKRRNRKKDHKSSLSLASSSVGPGGQIYHVETSEVVLKGDPLTGFGLQLQGGVFATETLSAPPVIRFIEPDSPAERCGLLQVGDRVLSINGILTEDGTLEEAHQLLRDSALSNKVTVEVEFDVAESVVPSSGTFHVKLPKRRGVELGITISSSKKPGKPLIISEIKKGSIAHRTGTLEPGDRLLAIDSVRLENCTIDDAMHVLQQAEDMVKLRIQKDEDNIDELEMSGSIIYTVELKRYNGPLGITISGTEEPFDPIVISGLTRKGLAERTGAIHIGDRVLAINGVSLKGKPLSEAIHLLQMAGESVTLKIKKQADRKKSYSDSKPDLDDELTDSQKTSKFSDIYSATVPSIDSAMSSWDSSGFDAGYISQGEVHCRKTESSEVMVEIYFIIIIFFLILGTYLHKTSDLLLNPLEWRRPTLRKPTSSSSVTLRKDLDTRDFGFSVSDGLLEKGVFVNMIRPGGPADQAGLKPFDRILQVNRVRTRDLDCCLTVPLIMEAGDGLDLVISRNPLAAADVELPGDCDDPSNLLFCFANNRTNSIAL</sequence>
<dbReference type="AlphaFoldDB" id="A0A3P9LKV3"/>
<dbReference type="CDD" id="cd06683">
    <property type="entry name" value="PDZ6_GRIP1-2-like"/>
    <property type="match status" value="1"/>
</dbReference>
<evidence type="ECO:0000256" key="4">
    <source>
        <dbReference type="SAM" id="MobiDB-lite"/>
    </source>
</evidence>
<evidence type="ECO:0000256" key="5">
    <source>
        <dbReference type="SAM" id="Phobius"/>
    </source>
</evidence>
<accession>A0A3P9LKV3</accession>
<feature type="domain" description="PDZ" evidence="6">
    <location>
        <begin position="416"/>
        <end position="491"/>
    </location>
</feature>
<dbReference type="PANTHER" id="PTHR46227">
    <property type="entry name" value="GLUTAMATE RECEPTOR-INTERACTING PROTEIN GRIP"/>
    <property type="match status" value="1"/>
</dbReference>
<dbReference type="SMART" id="SM00228">
    <property type="entry name" value="PDZ"/>
    <property type="match status" value="7"/>
</dbReference>
<dbReference type="CDD" id="cd06681">
    <property type="entry name" value="PDZ2_GRIP1-2-like"/>
    <property type="match status" value="1"/>
</dbReference>
<dbReference type="SUPFAM" id="SSF50156">
    <property type="entry name" value="PDZ domain-like"/>
    <property type="match status" value="7"/>
</dbReference>
<comment type="subcellular location">
    <subcellularLocation>
        <location evidence="1">Cytoplasm</location>
    </subcellularLocation>
</comment>
<proteinExistence type="predicted"/>
<evidence type="ECO:0000256" key="2">
    <source>
        <dbReference type="ARBA" id="ARBA00022490"/>
    </source>
</evidence>
<feature type="domain" description="PDZ" evidence="6">
    <location>
        <begin position="615"/>
        <end position="697"/>
    </location>
</feature>
<dbReference type="InterPro" id="IPR043545">
    <property type="entry name" value="GRIP1/2"/>
</dbReference>
<dbReference type="PROSITE" id="PS50106">
    <property type="entry name" value="PDZ"/>
    <property type="match status" value="7"/>
</dbReference>
<dbReference type="FunFam" id="2.30.42.10:FF:000021">
    <property type="entry name" value="Glutamate receptor interacting protein 1"/>
    <property type="match status" value="1"/>
</dbReference>
<keyword evidence="5" id="KW-1133">Transmembrane helix</keyword>
<feature type="domain" description="PDZ" evidence="6">
    <location>
        <begin position="121"/>
        <end position="207"/>
    </location>
</feature>
<evidence type="ECO:0000313" key="7">
    <source>
        <dbReference type="Ensembl" id="ENSORLP00020021366.1"/>
    </source>
</evidence>
<dbReference type="FunFam" id="2.30.42.10:FF:000025">
    <property type="entry name" value="Glutamate receptor interacting protein 1"/>
    <property type="match status" value="1"/>
</dbReference>
<dbReference type="FunFam" id="2.30.42.10:FF:000035">
    <property type="entry name" value="Glutamate receptor interacting protein 1"/>
    <property type="match status" value="1"/>
</dbReference>
<dbReference type="FunFam" id="2.30.42.10:FF:000034">
    <property type="entry name" value="Glutamate receptor interacting protein 1"/>
    <property type="match status" value="1"/>
</dbReference>
<dbReference type="CDD" id="cd06684">
    <property type="entry name" value="PDZ3_GRIP1-2-like"/>
    <property type="match status" value="1"/>
</dbReference>
<dbReference type="Pfam" id="PF00595">
    <property type="entry name" value="PDZ"/>
    <property type="match status" value="6"/>
</dbReference>
<evidence type="ECO:0000313" key="8">
    <source>
        <dbReference type="Proteomes" id="UP000265180"/>
    </source>
</evidence>
<protein>
    <submittedName>
        <fullName evidence="7">Glutamate receptor interacting protein 2a</fullName>
    </submittedName>
</protein>
<keyword evidence="3" id="KW-0677">Repeat</keyword>